<accession>A0A2T2XD78</accession>
<protein>
    <submittedName>
        <fullName evidence="1">Uncharacterized protein</fullName>
    </submittedName>
</protein>
<evidence type="ECO:0000313" key="2">
    <source>
        <dbReference type="Proteomes" id="UP000242972"/>
    </source>
</evidence>
<dbReference type="EMBL" id="PXYW01000041">
    <property type="protein sequence ID" value="PSR32428.1"/>
    <property type="molecule type" value="Genomic_DNA"/>
</dbReference>
<sequence length="430" mass="48340">MSQALGPDKSRIEQAYWLLLKQRYPASALWWGQEPGEVWWPEWSESAFLREIHEWLLLAEAANVAEDPEVISWGRYARFAVGRLRGEVWRRPAAPLSHVRYALSVLTLLGDHSRLQRALHEMPRWLDAIKDTMGGDYWAKNELTQEVAGVLGLVSRITAPSGEDHVRWTVTVDQAKASINRYAQRCTAGASGTLATIPWIGSAHVDAGGWHRQRQQHQRPDQPWCPLNESILTAVAPKLGLLDNDRFVVRQFLKNQSFVRWNELDSGTIYYGVAAYSALLSGLAINWWHHKAQSVSALTWALAEPSQFESELLWIYAALANNNVLGPAVTAFLHWRIAAALALAYADAWLWIEGGNPDEVVTWLRRFLSPATATSWIPLLKANPGRALMIADAYRTMANDCEPNLKTPDWIGWQWGPIAPDIVAKMGSKS</sequence>
<dbReference type="Proteomes" id="UP000242972">
    <property type="component" value="Unassembled WGS sequence"/>
</dbReference>
<reference evidence="1 2" key="1">
    <citation type="journal article" date="2014" name="BMC Genomics">
        <title>Comparison of environmental and isolate Sulfobacillus genomes reveals diverse carbon, sulfur, nitrogen, and hydrogen metabolisms.</title>
        <authorList>
            <person name="Justice N.B."/>
            <person name="Norman A."/>
            <person name="Brown C.T."/>
            <person name="Singh A."/>
            <person name="Thomas B.C."/>
            <person name="Banfield J.F."/>
        </authorList>
    </citation>
    <scope>NUCLEOTIDE SEQUENCE [LARGE SCALE GENOMIC DNA]</scope>
    <source>
        <strain evidence="1">AMDSBA4</strain>
    </source>
</reference>
<comment type="caution">
    <text evidence="1">The sequence shown here is derived from an EMBL/GenBank/DDBJ whole genome shotgun (WGS) entry which is preliminary data.</text>
</comment>
<proteinExistence type="predicted"/>
<name>A0A2T2XD78_9FIRM</name>
<gene>
    <name evidence="1" type="ORF">C7B46_14325</name>
</gene>
<evidence type="ECO:0000313" key="1">
    <source>
        <dbReference type="EMBL" id="PSR32428.1"/>
    </source>
</evidence>
<dbReference type="AlphaFoldDB" id="A0A2T2XD78"/>
<organism evidence="1 2">
    <name type="scientific">Sulfobacillus benefaciens</name>
    <dbReference type="NCBI Taxonomy" id="453960"/>
    <lineage>
        <taxon>Bacteria</taxon>
        <taxon>Bacillati</taxon>
        <taxon>Bacillota</taxon>
        <taxon>Clostridia</taxon>
        <taxon>Eubacteriales</taxon>
        <taxon>Clostridiales Family XVII. Incertae Sedis</taxon>
        <taxon>Sulfobacillus</taxon>
    </lineage>
</organism>